<dbReference type="RefSeq" id="WP_317020920.1">
    <property type="nucleotide sequence ID" value="NZ_CP136513.1"/>
</dbReference>
<dbReference type="Pfam" id="PF07087">
    <property type="entry name" value="DUF1353"/>
    <property type="match status" value="1"/>
</dbReference>
<accession>A0ABZ0ENA3</accession>
<organism evidence="1 2">
    <name type="scientific">Paraburkholderia kirstenboschensis</name>
    <dbReference type="NCBI Taxonomy" id="1245436"/>
    <lineage>
        <taxon>Bacteria</taxon>
        <taxon>Pseudomonadati</taxon>
        <taxon>Pseudomonadota</taxon>
        <taxon>Betaproteobacteria</taxon>
        <taxon>Burkholderiales</taxon>
        <taxon>Burkholderiaceae</taxon>
        <taxon>Paraburkholderia</taxon>
    </lineage>
</organism>
<evidence type="ECO:0000313" key="1">
    <source>
        <dbReference type="EMBL" id="WOD18664.1"/>
    </source>
</evidence>
<protein>
    <submittedName>
        <fullName evidence="1">DUF1353 domain-containing protein</fullName>
    </submittedName>
</protein>
<reference evidence="1 2" key="1">
    <citation type="submission" date="2023-10" db="EMBL/GenBank/DDBJ databases">
        <title>Surface-active antibiotics is a multifunctional adaptation for post-fire microbes.</title>
        <authorList>
            <person name="Liu M.D."/>
            <person name="Du Y."/>
            <person name="Koupaei S.K."/>
            <person name="Kim N.R."/>
            <person name="Zhang W."/>
            <person name="Traxler M.F."/>
        </authorList>
    </citation>
    <scope>NUCLEOTIDE SEQUENCE [LARGE SCALE GENOMIC DNA]</scope>
    <source>
        <strain evidence="1 2">F3</strain>
    </source>
</reference>
<proteinExistence type="predicted"/>
<name>A0ABZ0ENA3_9BURK</name>
<sequence>MSKFLTSLVMENATGMDDGKWRLTAPLIYDSDVAGKVIVVPTGFVTDLASVPRVPIAYMLAGGTSNEASVVHDYLYTSHIVDRETADAVLREASAITGVPAWRRTIMWAAVRAFGGSHWDEKPISA</sequence>
<dbReference type="Proteomes" id="UP001302652">
    <property type="component" value="Chromosome 1"/>
</dbReference>
<dbReference type="InterPro" id="IPR010767">
    <property type="entry name" value="Phage_CGC-2007_Cje0229"/>
</dbReference>
<gene>
    <name evidence="1" type="ORF">RW095_38860</name>
</gene>
<dbReference type="EMBL" id="CP136513">
    <property type="protein sequence ID" value="WOD18664.1"/>
    <property type="molecule type" value="Genomic_DNA"/>
</dbReference>
<evidence type="ECO:0000313" key="2">
    <source>
        <dbReference type="Proteomes" id="UP001302652"/>
    </source>
</evidence>
<keyword evidence="2" id="KW-1185">Reference proteome</keyword>